<dbReference type="EMBL" id="KF900826">
    <property type="protein sequence ID" value="AIF08292.1"/>
    <property type="molecule type" value="Genomic_DNA"/>
</dbReference>
<dbReference type="AlphaFoldDB" id="A0A075H154"/>
<organism evidence="1">
    <name type="scientific">uncultured marine thaumarchaeote KM3_28_B05</name>
    <dbReference type="NCBI Taxonomy" id="1456111"/>
    <lineage>
        <taxon>Archaea</taxon>
        <taxon>Nitrososphaerota</taxon>
        <taxon>environmental samples</taxon>
    </lineage>
</organism>
<accession>A0A075H154</accession>
<protein>
    <recommendedName>
        <fullName evidence="2">RNase H type-1 domain-containing protein</fullName>
    </recommendedName>
</protein>
<sequence>MEHELYFDGTLTEYSWSIRTENKIVNQIREHPPAYLSGGKLDVKDKQQSKCIAIHVGIYWGLGVFIIKDHDVVNVMCDSEEIRDLMTQNHKVDDQIINDKIYFINQLTEHRNLKINYEIIKSESNLATELLSTNGKNSASRDSRGFV</sequence>
<proteinExistence type="predicted"/>
<evidence type="ECO:0000313" key="1">
    <source>
        <dbReference type="EMBL" id="AIF08292.1"/>
    </source>
</evidence>
<name>A0A075H154_9ARCH</name>
<reference evidence="1" key="1">
    <citation type="journal article" date="2014" name="Genome Biol. Evol.">
        <title>Pangenome evidence for extensive interdomain horizontal transfer affecting lineage core and shell genes in uncultured planktonic thaumarchaeota and euryarchaeota.</title>
        <authorList>
            <person name="Deschamps P."/>
            <person name="Zivanovic Y."/>
            <person name="Moreira D."/>
            <person name="Rodriguez-Valera F."/>
            <person name="Lopez-Garcia P."/>
        </authorList>
    </citation>
    <scope>NUCLEOTIDE SEQUENCE</scope>
</reference>
<evidence type="ECO:0008006" key="2">
    <source>
        <dbReference type="Google" id="ProtNLM"/>
    </source>
</evidence>